<evidence type="ECO:0000313" key="1">
    <source>
        <dbReference type="EMBL" id="KKL21003.1"/>
    </source>
</evidence>
<feature type="non-terminal residue" evidence="1">
    <location>
        <position position="1"/>
    </location>
</feature>
<proteinExistence type="predicted"/>
<accession>A0A0F9EAC0</accession>
<dbReference type="AlphaFoldDB" id="A0A0F9EAC0"/>
<comment type="caution">
    <text evidence="1">The sequence shown here is derived from an EMBL/GenBank/DDBJ whole genome shotgun (WGS) entry which is preliminary data.</text>
</comment>
<protein>
    <submittedName>
        <fullName evidence="1">Uncharacterized protein</fullName>
    </submittedName>
</protein>
<sequence>ADVSEEFIKFVGTAAAGNVAQSIVDNGDVATATLAGWLRVEVEDVGNQITDQAYYQPLYTLT</sequence>
<reference evidence="1" key="1">
    <citation type="journal article" date="2015" name="Nature">
        <title>Complex archaea that bridge the gap between prokaryotes and eukaryotes.</title>
        <authorList>
            <person name="Spang A."/>
            <person name="Saw J.H."/>
            <person name="Jorgensen S.L."/>
            <person name="Zaremba-Niedzwiedzka K."/>
            <person name="Martijn J."/>
            <person name="Lind A.E."/>
            <person name="van Eijk R."/>
            <person name="Schleper C."/>
            <person name="Guy L."/>
            <person name="Ettema T.J."/>
        </authorList>
    </citation>
    <scope>NUCLEOTIDE SEQUENCE</scope>
</reference>
<gene>
    <name evidence="1" type="ORF">LCGC14_2449850</name>
</gene>
<organism evidence="1">
    <name type="scientific">marine sediment metagenome</name>
    <dbReference type="NCBI Taxonomy" id="412755"/>
    <lineage>
        <taxon>unclassified sequences</taxon>
        <taxon>metagenomes</taxon>
        <taxon>ecological metagenomes</taxon>
    </lineage>
</organism>
<name>A0A0F9EAC0_9ZZZZ</name>
<dbReference type="EMBL" id="LAZR01037889">
    <property type="protein sequence ID" value="KKL21003.1"/>
    <property type="molecule type" value="Genomic_DNA"/>
</dbReference>